<dbReference type="Proteomes" id="UP000515908">
    <property type="component" value="Chromosome 04"/>
</dbReference>
<gene>
    <name evidence="1" type="ORF">ADEAN_000222600</name>
</gene>
<dbReference type="Gene3D" id="2.40.50.140">
    <property type="entry name" value="Nucleic acid-binding proteins"/>
    <property type="match status" value="2"/>
</dbReference>
<reference evidence="1 2" key="1">
    <citation type="submission" date="2020-08" db="EMBL/GenBank/DDBJ databases">
        <authorList>
            <person name="Newling K."/>
            <person name="Davey J."/>
            <person name="Forrester S."/>
        </authorList>
    </citation>
    <scope>NUCLEOTIDE SEQUENCE [LARGE SCALE GENOMIC DNA]</scope>
    <source>
        <strain evidence="2">Crithidia deanei Carvalho (ATCC PRA-265)</strain>
    </source>
</reference>
<keyword evidence="2" id="KW-1185">Reference proteome</keyword>
<dbReference type="InterPro" id="IPR012340">
    <property type="entry name" value="NA-bd_OB-fold"/>
</dbReference>
<dbReference type="AlphaFoldDB" id="A0A7G2C5K8"/>
<name>A0A7G2C5K8_9TRYP</name>
<accession>A0A7G2C5K8</accession>
<organism evidence="1 2">
    <name type="scientific">Angomonas deanei</name>
    <dbReference type="NCBI Taxonomy" id="59799"/>
    <lineage>
        <taxon>Eukaryota</taxon>
        <taxon>Discoba</taxon>
        <taxon>Euglenozoa</taxon>
        <taxon>Kinetoplastea</taxon>
        <taxon>Metakinetoplastina</taxon>
        <taxon>Trypanosomatida</taxon>
        <taxon>Trypanosomatidae</taxon>
        <taxon>Strigomonadinae</taxon>
        <taxon>Angomonas</taxon>
    </lineage>
</organism>
<dbReference type="SUPFAM" id="SSF50249">
    <property type="entry name" value="Nucleic acid-binding proteins"/>
    <property type="match status" value="1"/>
</dbReference>
<protein>
    <recommendedName>
        <fullName evidence="3">Replication factor-A C terminal domain containing protein</fullName>
    </recommendedName>
</protein>
<evidence type="ECO:0008006" key="3">
    <source>
        <dbReference type="Google" id="ProtNLM"/>
    </source>
</evidence>
<proteinExistence type="predicted"/>
<evidence type="ECO:0000313" key="2">
    <source>
        <dbReference type="Proteomes" id="UP000515908"/>
    </source>
</evidence>
<sequence length="571" mass="63106">MNALTVGFCESAVFGSFTQIELEKWKSQWVDPCLQIIDIQRYQYESSEQQCFYVAASDSKSLVWLVVPPLTALEEMISTYQLEIGCCIVLKEYTILSSGNGLNVIIPLNITFSPNPLSLIGNSADLSSPLFHLSDMSLCWRTERQQTTQSHNTTVEVTLADLQRDPQCVLKPWSMEGRVVWKGKGHRMQDNVGSFKRSFTSARFVLMVTVVDCNGDAIDCDLWSPSPLEDTVEKGNCVRLTGGNVVWSNTGVPLKFNFSVKEGNASSFVVENNPNLPLHVVRFPFENEVLSVLHLLHTSSVEDVVCFSGVVRQRLPGSYVNTKRGRVLKSSVVVSDLEEPSVTIEVTVWGDLVELVEPATGERWLFRNCTVKEFMGRKTVSTRSNTMAVKVVEASENVYHVTSAAPPVVPEEPKTRDVEVSLNLLECTETLPCIARIQQMDFSSTTFTCRDCDATIEEVRVSCPHCLCEAVQGVLSCRVVLSDGVSSVEATVGPTVTELLMDMTQNVFFENIKRQPHFLSTLSALLVGTPILVWMLSLPGGEVVVTNCKHVNLSVCSAYILGAIHSLIESA</sequence>
<dbReference type="VEuPathDB" id="TriTrypDB:ADEAN_000222600"/>
<evidence type="ECO:0000313" key="1">
    <source>
        <dbReference type="EMBL" id="CAD2214775.1"/>
    </source>
</evidence>
<dbReference type="EMBL" id="LR877148">
    <property type="protein sequence ID" value="CAD2214775.1"/>
    <property type="molecule type" value="Genomic_DNA"/>
</dbReference>